<dbReference type="PANTHER" id="PTHR31741">
    <property type="entry name" value="OS02G0726500 PROTEIN-RELATED"/>
    <property type="match status" value="1"/>
</dbReference>
<keyword evidence="7" id="KW-0735">Signal-anchor</keyword>
<comment type="pathway">
    <text evidence="2">Glycan metabolism.</text>
</comment>
<keyword evidence="5 14" id="KW-0808">Transferase</keyword>
<evidence type="ECO:0000256" key="13">
    <source>
        <dbReference type="ARBA" id="ARBA00030350"/>
    </source>
</evidence>
<comment type="subcellular location">
    <subcellularLocation>
        <location evidence="1">Membrane</location>
        <topology evidence="1">Single-pass type II membrane protein</topology>
    </subcellularLocation>
</comment>
<keyword evidence="12" id="KW-0119">Carbohydrate metabolism</keyword>
<evidence type="ECO:0000256" key="7">
    <source>
        <dbReference type="ARBA" id="ARBA00022968"/>
    </source>
</evidence>
<dbReference type="GO" id="GO:0006004">
    <property type="term" value="P:fucose metabolic process"/>
    <property type="evidence" value="ECO:0007669"/>
    <property type="project" value="UniProtKB-KW"/>
</dbReference>
<evidence type="ECO:0000256" key="11">
    <source>
        <dbReference type="ARBA" id="ARBA00023253"/>
    </source>
</evidence>
<evidence type="ECO:0000256" key="6">
    <source>
        <dbReference type="ARBA" id="ARBA00022692"/>
    </source>
</evidence>
<accession>A0A7J6W1Z5</accession>
<dbReference type="GO" id="GO:0016020">
    <property type="term" value="C:membrane"/>
    <property type="evidence" value="ECO:0007669"/>
    <property type="project" value="UniProtKB-SubCell"/>
</dbReference>
<dbReference type="EMBL" id="JABWDY010024033">
    <property type="protein sequence ID" value="KAF5190552.1"/>
    <property type="molecule type" value="Genomic_DNA"/>
</dbReference>
<comment type="similarity">
    <text evidence="3">Belongs to the glycosyltransferase GT106 family.</text>
</comment>
<keyword evidence="10" id="KW-0325">Glycoprotein</keyword>
<evidence type="ECO:0000256" key="4">
    <source>
        <dbReference type="ARBA" id="ARBA00022676"/>
    </source>
</evidence>
<evidence type="ECO:0000256" key="8">
    <source>
        <dbReference type="ARBA" id="ARBA00022989"/>
    </source>
</evidence>
<dbReference type="Proteomes" id="UP000554482">
    <property type="component" value="Unassembled WGS sequence"/>
</dbReference>
<feature type="non-terminal residue" evidence="14">
    <location>
        <position position="1"/>
    </location>
</feature>
<evidence type="ECO:0000256" key="5">
    <source>
        <dbReference type="ARBA" id="ARBA00022679"/>
    </source>
</evidence>
<keyword evidence="11" id="KW-0294">Fucose metabolism</keyword>
<evidence type="ECO:0000256" key="2">
    <source>
        <dbReference type="ARBA" id="ARBA00004881"/>
    </source>
</evidence>
<evidence type="ECO:0000256" key="10">
    <source>
        <dbReference type="ARBA" id="ARBA00023180"/>
    </source>
</evidence>
<keyword evidence="8" id="KW-1133">Transmembrane helix</keyword>
<protein>
    <recommendedName>
        <fullName evidence="13">O-fucosyltransferase family protein</fullName>
    </recommendedName>
</protein>
<gene>
    <name evidence="14" type="ORF">FRX31_019861</name>
</gene>
<reference evidence="14 15" key="1">
    <citation type="submission" date="2020-06" db="EMBL/GenBank/DDBJ databases">
        <title>Transcriptomic and genomic resources for Thalictrum thalictroides and T. hernandezii: Facilitating candidate gene discovery in an emerging model plant lineage.</title>
        <authorList>
            <person name="Arias T."/>
            <person name="Riano-Pachon D.M."/>
            <person name="Di Stilio V.S."/>
        </authorList>
    </citation>
    <scope>NUCLEOTIDE SEQUENCE [LARGE SCALE GENOMIC DNA]</scope>
    <source>
        <strain evidence="15">cv. WT478/WT964</strain>
        <tissue evidence="14">Leaves</tissue>
    </source>
</reference>
<keyword evidence="9" id="KW-0472">Membrane</keyword>
<evidence type="ECO:0000256" key="9">
    <source>
        <dbReference type="ARBA" id="ARBA00023136"/>
    </source>
</evidence>
<dbReference type="Pfam" id="PF10250">
    <property type="entry name" value="O-FucT"/>
    <property type="match status" value="1"/>
</dbReference>
<dbReference type="PANTHER" id="PTHR31741:SF63">
    <property type="entry name" value="O-FUCOSYLTRANSFERASE 37"/>
    <property type="match status" value="1"/>
</dbReference>
<evidence type="ECO:0000313" key="15">
    <source>
        <dbReference type="Proteomes" id="UP000554482"/>
    </source>
</evidence>
<dbReference type="GO" id="GO:0016757">
    <property type="term" value="F:glycosyltransferase activity"/>
    <property type="evidence" value="ECO:0007669"/>
    <property type="project" value="UniProtKB-KW"/>
</dbReference>
<sequence>FSKIFDADHFKGTLQADVRIVSSLPSTHLVPKQSVERKIPHDISLGWISARFFKQLNEGVLILKGLDSKLWKNLPSDLQKLRCKVAFHALRVADPVHDIGNKLARKMWIEGPFISLHLRLEKDVWIRTGCHTGLGPVFDRIIADEQVFSRISHWKI</sequence>
<evidence type="ECO:0000313" key="14">
    <source>
        <dbReference type="EMBL" id="KAF5190552.1"/>
    </source>
</evidence>
<dbReference type="GO" id="GO:0005737">
    <property type="term" value="C:cytoplasm"/>
    <property type="evidence" value="ECO:0007669"/>
    <property type="project" value="TreeGrafter"/>
</dbReference>
<dbReference type="AlphaFoldDB" id="A0A7J6W1Z5"/>
<name>A0A7J6W1Z5_THATH</name>
<evidence type="ECO:0000256" key="1">
    <source>
        <dbReference type="ARBA" id="ARBA00004606"/>
    </source>
</evidence>
<dbReference type="OrthoDB" id="1719705at2759"/>
<proteinExistence type="inferred from homology"/>
<evidence type="ECO:0000256" key="3">
    <source>
        <dbReference type="ARBA" id="ARBA00007737"/>
    </source>
</evidence>
<keyword evidence="15" id="KW-1185">Reference proteome</keyword>
<keyword evidence="6" id="KW-0812">Transmembrane</keyword>
<organism evidence="14 15">
    <name type="scientific">Thalictrum thalictroides</name>
    <name type="common">Rue-anemone</name>
    <name type="synonym">Anemone thalictroides</name>
    <dbReference type="NCBI Taxonomy" id="46969"/>
    <lineage>
        <taxon>Eukaryota</taxon>
        <taxon>Viridiplantae</taxon>
        <taxon>Streptophyta</taxon>
        <taxon>Embryophyta</taxon>
        <taxon>Tracheophyta</taxon>
        <taxon>Spermatophyta</taxon>
        <taxon>Magnoliopsida</taxon>
        <taxon>Ranunculales</taxon>
        <taxon>Ranunculaceae</taxon>
        <taxon>Thalictroideae</taxon>
        <taxon>Thalictrum</taxon>
    </lineage>
</organism>
<dbReference type="InterPro" id="IPR019378">
    <property type="entry name" value="GDP-Fuc_O-FucTrfase"/>
</dbReference>
<comment type="caution">
    <text evidence="14">The sequence shown here is derived from an EMBL/GenBank/DDBJ whole genome shotgun (WGS) entry which is preliminary data.</text>
</comment>
<evidence type="ECO:0000256" key="12">
    <source>
        <dbReference type="ARBA" id="ARBA00023277"/>
    </source>
</evidence>
<keyword evidence="4 14" id="KW-0328">Glycosyltransferase</keyword>